<dbReference type="AlphaFoldDB" id="A0A8X6YB34"/>
<dbReference type="OrthoDB" id="10462937at2759"/>
<evidence type="ECO:0000313" key="2">
    <source>
        <dbReference type="EMBL" id="GFY67472.1"/>
    </source>
</evidence>
<gene>
    <name evidence="2" type="primary">AVEN_54853_1</name>
    <name evidence="2" type="ORF">TNIN_2741</name>
</gene>
<sequence length="92" mass="10893">MLMRILRAVGIICIVISEKAEVYELKKKNGVCRMSEEKDEEPRERPRAPSDLPGLRPVFVNDWKRPKKVEEDIFFKKINALFMQFEIIMCHN</sequence>
<accession>A0A8X6YB34</accession>
<dbReference type="EMBL" id="BMAV01016585">
    <property type="protein sequence ID" value="GFY67472.1"/>
    <property type="molecule type" value="Genomic_DNA"/>
</dbReference>
<protein>
    <submittedName>
        <fullName evidence="2">Uncharacterized protein</fullName>
    </submittedName>
</protein>
<evidence type="ECO:0000313" key="3">
    <source>
        <dbReference type="Proteomes" id="UP000886998"/>
    </source>
</evidence>
<evidence type="ECO:0000256" key="1">
    <source>
        <dbReference type="SAM" id="MobiDB-lite"/>
    </source>
</evidence>
<dbReference type="Proteomes" id="UP000886998">
    <property type="component" value="Unassembled WGS sequence"/>
</dbReference>
<organism evidence="2 3">
    <name type="scientific">Trichonephila inaurata madagascariensis</name>
    <dbReference type="NCBI Taxonomy" id="2747483"/>
    <lineage>
        <taxon>Eukaryota</taxon>
        <taxon>Metazoa</taxon>
        <taxon>Ecdysozoa</taxon>
        <taxon>Arthropoda</taxon>
        <taxon>Chelicerata</taxon>
        <taxon>Arachnida</taxon>
        <taxon>Araneae</taxon>
        <taxon>Araneomorphae</taxon>
        <taxon>Entelegynae</taxon>
        <taxon>Araneoidea</taxon>
        <taxon>Nephilidae</taxon>
        <taxon>Trichonephila</taxon>
        <taxon>Trichonephila inaurata</taxon>
    </lineage>
</organism>
<name>A0A8X6YB34_9ARAC</name>
<feature type="compositionally biased region" description="Basic and acidic residues" evidence="1">
    <location>
        <begin position="34"/>
        <end position="48"/>
    </location>
</feature>
<proteinExistence type="predicted"/>
<comment type="caution">
    <text evidence="2">The sequence shown here is derived from an EMBL/GenBank/DDBJ whole genome shotgun (WGS) entry which is preliminary data.</text>
</comment>
<keyword evidence="3" id="KW-1185">Reference proteome</keyword>
<feature type="region of interest" description="Disordered" evidence="1">
    <location>
        <begin position="33"/>
        <end position="53"/>
    </location>
</feature>
<reference evidence="2" key="1">
    <citation type="submission" date="2020-08" db="EMBL/GenBank/DDBJ databases">
        <title>Multicomponent nature underlies the extraordinary mechanical properties of spider dragline silk.</title>
        <authorList>
            <person name="Kono N."/>
            <person name="Nakamura H."/>
            <person name="Mori M."/>
            <person name="Yoshida Y."/>
            <person name="Ohtoshi R."/>
            <person name="Malay A.D."/>
            <person name="Moran D.A.P."/>
            <person name="Tomita M."/>
            <person name="Numata K."/>
            <person name="Arakawa K."/>
        </authorList>
    </citation>
    <scope>NUCLEOTIDE SEQUENCE</scope>
</reference>